<sequence>MEGDSGVRSHCCFCSMQCAVRLEAKPSGEGLDLRPDPGFPVAGGRLCQKGFHAHLHVSHPERLTTPLVRRRGGFAAVSWAQALEEAAARLQSIQGRYGAGAVGVFGGGSLTNETAYLLGKFARVALRTPFIDYNGRYCMSSAAAAMNRSFGLDRGLTNPLDDIPAADIILLVGANVAECQPTMMSYFRRAQKRGGRLVVIDPRETATARVADVHLRIRPGTDWILMNGLLRAMIAEGWIDEDFIARRTSGFEAVREAAAPYTPERVEARTGVPAGVVVDLARQFSLAPRGMIFTARGVEQQVRGVDNVQACINLILATGKIGRPGCGFGAITGQGNGQGGREHGQKADQLPGYRSIEDPAARRHVARVWGVDERDLPGPGTSAFEMFQQMTAGRIRGLLILGSNPVASSPHRSLVRRALASLDTLVVIDILPSETARMADILLPGSAWTEQEGTTTNLEGRVILRRQATSPPGRARLDWRILCDLAAALGKGRHFSYSCAEEIFHELRRASAGGEADYFGITYERIERENGVFWPCPDLDRPGQARLFADRFAHPDGRARFFPVSEEGRRPEQPDMEYPFYLTTGRVVDHYLTGTQTRRTERLVRRTPGPYVEIHPETAAAFGIGDGERVRLRTRRGKAEYPAKVTDRIRPDTLFVPCHWEGDECVNQLTDDRLDPISRMPSFKCCAAALEKVGAEHTTSKGEDVHAFSGLREERSSAHSV</sequence>
<dbReference type="GO" id="GO:0043546">
    <property type="term" value="F:molybdopterin cofactor binding"/>
    <property type="evidence" value="ECO:0007669"/>
    <property type="project" value="InterPro"/>
</dbReference>
<dbReference type="KEGG" id="bts:Btus_1163"/>
<evidence type="ECO:0000256" key="3">
    <source>
        <dbReference type="ARBA" id="ARBA00022723"/>
    </source>
</evidence>
<dbReference type="Gene3D" id="3.40.228.10">
    <property type="entry name" value="Dimethylsulfoxide Reductase, domain 2"/>
    <property type="match status" value="1"/>
</dbReference>
<dbReference type="PANTHER" id="PTHR43105">
    <property type="entry name" value="RESPIRATORY NITRATE REDUCTASE"/>
    <property type="match status" value="1"/>
</dbReference>
<dbReference type="EMBL" id="CP002017">
    <property type="protein sequence ID" value="ADG05893.1"/>
    <property type="molecule type" value="Genomic_DNA"/>
</dbReference>
<keyword evidence="3" id="KW-0479">Metal-binding</keyword>
<dbReference type="SMART" id="SM00926">
    <property type="entry name" value="Molybdop_Fe4S4"/>
    <property type="match status" value="1"/>
</dbReference>
<dbReference type="HOGENOM" id="CLU_000422_13_4_9"/>
<dbReference type="PROSITE" id="PS51669">
    <property type="entry name" value="4FE4S_MOW_BIS_MGD"/>
    <property type="match status" value="1"/>
</dbReference>
<dbReference type="CDD" id="cd00508">
    <property type="entry name" value="MopB_CT_Fdh-Nap-like"/>
    <property type="match status" value="1"/>
</dbReference>
<dbReference type="SUPFAM" id="SSF50692">
    <property type="entry name" value="ADC-like"/>
    <property type="match status" value="1"/>
</dbReference>
<dbReference type="STRING" id="562970.Btus_1163"/>
<proteinExistence type="predicted"/>
<keyword evidence="5" id="KW-0411">Iron-sulfur</keyword>
<evidence type="ECO:0000313" key="8">
    <source>
        <dbReference type="Proteomes" id="UP000002368"/>
    </source>
</evidence>
<dbReference type="InterPro" id="IPR006963">
    <property type="entry name" value="Mopterin_OxRdtase_4Fe-4S_dom"/>
</dbReference>
<dbReference type="Proteomes" id="UP000002368">
    <property type="component" value="Chromosome"/>
</dbReference>
<dbReference type="GO" id="GO:0046872">
    <property type="term" value="F:metal ion binding"/>
    <property type="evidence" value="ECO:0007669"/>
    <property type="project" value="UniProtKB-KW"/>
</dbReference>
<dbReference type="GO" id="GO:0022904">
    <property type="term" value="P:respiratory electron transport chain"/>
    <property type="evidence" value="ECO:0007669"/>
    <property type="project" value="TreeGrafter"/>
</dbReference>
<evidence type="ECO:0000256" key="2">
    <source>
        <dbReference type="ARBA" id="ARBA00022485"/>
    </source>
</evidence>
<dbReference type="RefSeq" id="WP_013075183.1">
    <property type="nucleotide sequence ID" value="NC_014098.1"/>
</dbReference>
<dbReference type="Pfam" id="PF04879">
    <property type="entry name" value="Molybdop_Fe4S4"/>
    <property type="match status" value="1"/>
</dbReference>
<comment type="cofactor">
    <cofactor evidence="1">
        <name>Mo-bis(molybdopterin guanine dinucleotide)</name>
        <dbReference type="ChEBI" id="CHEBI:60539"/>
    </cofactor>
</comment>
<dbReference type="SUPFAM" id="SSF53706">
    <property type="entry name" value="Formate dehydrogenase/DMSO reductase, domains 1-3"/>
    <property type="match status" value="1"/>
</dbReference>
<dbReference type="GO" id="GO:0016020">
    <property type="term" value="C:membrane"/>
    <property type="evidence" value="ECO:0007669"/>
    <property type="project" value="TreeGrafter"/>
</dbReference>
<organism evidence="7 8">
    <name type="scientific">Kyrpidia tusciae (strain DSM 2912 / NBRC 15312 / T2)</name>
    <name type="common">Bacillus tusciae</name>
    <dbReference type="NCBI Taxonomy" id="562970"/>
    <lineage>
        <taxon>Bacteria</taxon>
        <taxon>Bacillati</taxon>
        <taxon>Bacillota</taxon>
        <taxon>Bacilli</taxon>
        <taxon>Bacillales</taxon>
        <taxon>Alicyclobacillaceae</taxon>
        <taxon>Kyrpidia</taxon>
    </lineage>
</organism>
<dbReference type="Gene3D" id="3.40.50.740">
    <property type="match status" value="1"/>
</dbReference>
<reference evidence="7 8" key="1">
    <citation type="journal article" date="2011" name="Stand. Genomic Sci.">
        <title>Complete genome sequence of the thermophilic, hydrogen-oxidizing Bacillus tusciae type strain (T2) and reclassification in the new genus, Kyrpidia gen. nov. as Kyrpidia tusciae comb. nov. and emendation of the family Alicyclobacillaceae da Costa and Rainey, 2010.</title>
        <authorList>
            <person name="Klenk H.P."/>
            <person name="Lapidus A."/>
            <person name="Chertkov O."/>
            <person name="Copeland A."/>
            <person name="Del Rio T.G."/>
            <person name="Nolan M."/>
            <person name="Lucas S."/>
            <person name="Chen F."/>
            <person name="Tice H."/>
            <person name="Cheng J.F."/>
            <person name="Han C."/>
            <person name="Bruce D."/>
            <person name="Goodwin L."/>
            <person name="Pitluck S."/>
            <person name="Pati A."/>
            <person name="Ivanova N."/>
            <person name="Mavromatis K."/>
            <person name="Daum C."/>
            <person name="Chen A."/>
            <person name="Palaniappan K."/>
            <person name="Chang Y.J."/>
            <person name="Land M."/>
            <person name="Hauser L."/>
            <person name="Jeffries C.D."/>
            <person name="Detter J.C."/>
            <person name="Rohde M."/>
            <person name="Abt B."/>
            <person name="Pukall R."/>
            <person name="Goker M."/>
            <person name="Bristow J."/>
            <person name="Markowitz V."/>
            <person name="Hugenholtz P."/>
            <person name="Eisen J.A."/>
        </authorList>
    </citation>
    <scope>NUCLEOTIDE SEQUENCE [LARGE SCALE GENOMIC DNA]</scope>
    <source>
        <strain evidence="7 8">DSM 2912</strain>
    </source>
</reference>
<dbReference type="InterPro" id="IPR009010">
    <property type="entry name" value="Asp_de-COase-like_dom_sf"/>
</dbReference>
<name>D5WXH2_KYRT2</name>
<dbReference type="InterPro" id="IPR006655">
    <property type="entry name" value="Mopterin_OxRdtase_prok_CS"/>
</dbReference>
<evidence type="ECO:0000256" key="1">
    <source>
        <dbReference type="ARBA" id="ARBA00001942"/>
    </source>
</evidence>
<dbReference type="Gene3D" id="2.20.25.90">
    <property type="entry name" value="ADC-like domains"/>
    <property type="match status" value="1"/>
</dbReference>
<dbReference type="InterPro" id="IPR006657">
    <property type="entry name" value="MoPterin_dinucl-bd_dom"/>
</dbReference>
<dbReference type="Gene3D" id="2.40.40.20">
    <property type="match status" value="1"/>
</dbReference>
<dbReference type="InterPro" id="IPR050123">
    <property type="entry name" value="Prok_molybdopt-oxidoreductase"/>
</dbReference>
<dbReference type="PANTHER" id="PTHR43105:SF10">
    <property type="entry name" value="NADH-QUINONE OXIDOREDUCTASE SUBUNIT G"/>
    <property type="match status" value="1"/>
</dbReference>
<dbReference type="AlphaFoldDB" id="D5WXH2"/>
<evidence type="ECO:0000256" key="4">
    <source>
        <dbReference type="ARBA" id="ARBA00023004"/>
    </source>
</evidence>
<dbReference type="GO" id="GO:0003954">
    <property type="term" value="F:NADH dehydrogenase activity"/>
    <property type="evidence" value="ECO:0007669"/>
    <property type="project" value="TreeGrafter"/>
</dbReference>
<keyword evidence="4" id="KW-0408">Iron</keyword>
<keyword evidence="8" id="KW-1185">Reference proteome</keyword>
<dbReference type="PROSITE" id="PS00490">
    <property type="entry name" value="MOLYBDOPTERIN_PROK_2"/>
    <property type="match status" value="1"/>
</dbReference>
<dbReference type="OrthoDB" id="9805142at2"/>
<evidence type="ECO:0000313" key="7">
    <source>
        <dbReference type="EMBL" id="ADG05893.1"/>
    </source>
</evidence>
<feature type="domain" description="4Fe-4S Mo/W bis-MGD-type" evidence="6">
    <location>
        <begin position="4"/>
        <end position="61"/>
    </location>
</feature>
<dbReference type="Pfam" id="PF01568">
    <property type="entry name" value="Molydop_binding"/>
    <property type="match status" value="1"/>
</dbReference>
<dbReference type="InterPro" id="IPR006656">
    <property type="entry name" value="Mopterin_OxRdtase"/>
</dbReference>
<dbReference type="eggNOG" id="COG0243">
    <property type="taxonomic scope" value="Bacteria"/>
</dbReference>
<gene>
    <name evidence="7" type="ordered locus">Btus_1163</name>
</gene>
<accession>D5WXH2</accession>
<dbReference type="GO" id="GO:0051539">
    <property type="term" value="F:4 iron, 4 sulfur cluster binding"/>
    <property type="evidence" value="ECO:0007669"/>
    <property type="project" value="UniProtKB-KW"/>
</dbReference>
<dbReference type="Pfam" id="PF00384">
    <property type="entry name" value="Molybdopterin"/>
    <property type="match status" value="1"/>
</dbReference>
<protein>
    <submittedName>
        <fullName evidence="7">Molybdopterin oxidoreductase</fullName>
    </submittedName>
</protein>
<evidence type="ECO:0000259" key="6">
    <source>
        <dbReference type="PROSITE" id="PS51669"/>
    </source>
</evidence>
<keyword evidence="2" id="KW-0004">4Fe-4S</keyword>
<evidence type="ECO:0000256" key="5">
    <source>
        <dbReference type="ARBA" id="ARBA00023014"/>
    </source>
</evidence>